<accession>A0A2T4A422</accession>
<reference evidence="2 3" key="1">
    <citation type="submission" date="2016-07" db="EMBL/GenBank/DDBJ databases">
        <title>Multiple horizontal gene transfer events from other fungi enriched the ability of initially mycotrophic Trichoderma (Ascomycota) to feed on dead plant biomass.</title>
        <authorList>
            <consortium name="DOE Joint Genome Institute"/>
            <person name="Aerts A."/>
            <person name="Atanasova L."/>
            <person name="Chenthamara K."/>
            <person name="Zhang J."/>
            <person name="Grujic M."/>
            <person name="Henrissat B."/>
            <person name="Kuo A."/>
            <person name="Salamov A."/>
            <person name="Lipzen A."/>
            <person name="Labutti K."/>
            <person name="Barry K."/>
            <person name="Miao Y."/>
            <person name="Rahimi M.J."/>
            <person name="Shen Q."/>
            <person name="Grigoriev I.V."/>
            <person name="Kubicek C.P."/>
            <person name="Druzhinina I.S."/>
        </authorList>
    </citation>
    <scope>NUCLEOTIDE SEQUENCE [LARGE SCALE GENOMIC DNA]</scope>
    <source>
        <strain evidence="2 3">CBS 226.95</strain>
    </source>
</reference>
<dbReference type="GeneID" id="36622180"/>
<keyword evidence="1" id="KW-0812">Transmembrane</keyword>
<evidence type="ECO:0000313" key="2">
    <source>
        <dbReference type="EMBL" id="PTB51811.1"/>
    </source>
</evidence>
<feature type="transmembrane region" description="Helical" evidence="1">
    <location>
        <begin position="29"/>
        <end position="48"/>
    </location>
</feature>
<gene>
    <name evidence="2" type="ORF">M431DRAFT_227204</name>
</gene>
<evidence type="ECO:0000256" key="1">
    <source>
        <dbReference type="SAM" id="Phobius"/>
    </source>
</evidence>
<sequence length="89" mass="10658">MGALDENNMYWARGWRRARFLPVYGVGQWFWSISMVCSRTIAAYFHFVQLVNCRRRASCHRISVPRSVSIDEILDSLQRTCRYYRSYLI</sequence>
<evidence type="ECO:0000313" key="3">
    <source>
        <dbReference type="Proteomes" id="UP000241690"/>
    </source>
</evidence>
<name>A0A2T4A422_TRIHA</name>
<dbReference type="Proteomes" id="UP000241690">
    <property type="component" value="Unassembled WGS sequence"/>
</dbReference>
<keyword evidence="3" id="KW-1185">Reference proteome</keyword>
<keyword evidence="1" id="KW-0472">Membrane</keyword>
<protein>
    <submittedName>
        <fullName evidence="2">Uncharacterized protein</fullName>
    </submittedName>
</protein>
<dbReference type="EMBL" id="KZ679685">
    <property type="protein sequence ID" value="PTB51811.1"/>
    <property type="molecule type" value="Genomic_DNA"/>
</dbReference>
<dbReference type="AlphaFoldDB" id="A0A2T4A422"/>
<organism evidence="2 3">
    <name type="scientific">Trichoderma harzianum CBS 226.95</name>
    <dbReference type="NCBI Taxonomy" id="983964"/>
    <lineage>
        <taxon>Eukaryota</taxon>
        <taxon>Fungi</taxon>
        <taxon>Dikarya</taxon>
        <taxon>Ascomycota</taxon>
        <taxon>Pezizomycotina</taxon>
        <taxon>Sordariomycetes</taxon>
        <taxon>Hypocreomycetidae</taxon>
        <taxon>Hypocreales</taxon>
        <taxon>Hypocreaceae</taxon>
        <taxon>Trichoderma</taxon>
    </lineage>
</organism>
<keyword evidence="1" id="KW-1133">Transmembrane helix</keyword>
<dbReference type="RefSeq" id="XP_024771488.1">
    <property type="nucleotide sequence ID" value="XM_024913618.1"/>
</dbReference>
<proteinExistence type="predicted"/>